<reference evidence="1 2" key="2">
    <citation type="submission" date="2018-10" db="EMBL/GenBank/DDBJ databases">
        <authorList>
            <consortium name="Pathogen Informatics"/>
        </authorList>
    </citation>
    <scope>NUCLEOTIDE SEQUENCE [LARGE SCALE GENOMIC DNA]</scope>
</reference>
<organism evidence="3">
    <name type="scientific">Enterobius vermicularis</name>
    <name type="common">Human pinworm</name>
    <dbReference type="NCBI Taxonomy" id="51028"/>
    <lineage>
        <taxon>Eukaryota</taxon>
        <taxon>Metazoa</taxon>
        <taxon>Ecdysozoa</taxon>
        <taxon>Nematoda</taxon>
        <taxon>Chromadorea</taxon>
        <taxon>Rhabditida</taxon>
        <taxon>Spirurina</taxon>
        <taxon>Oxyuridomorpha</taxon>
        <taxon>Oxyuroidea</taxon>
        <taxon>Oxyuridae</taxon>
        <taxon>Enterobius</taxon>
    </lineage>
</organism>
<name>A0A0N4VRH6_ENTVE</name>
<protein>
    <submittedName>
        <fullName evidence="3">VM domain-containing protein</fullName>
    </submittedName>
</protein>
<dbReference type="AlphaFoldDB" id="A0A0N4VRH6"/>
<dbReference type="WBParaSite" id="EVEC_0001364501-mRNA-1">
    <property type="protein sequence ID" value="EVEC_0001364501-mRNA-1"/>
    <property type="gene ID" value="EVEC_0001364501"/>
</dbReference>
<evidence type="ECO:0000313" key="3">
    <source>
        <dbReference type="WBParaSite" id="EVEC_0001364501-mRNA-1"/>
    </source>
</evidence>
<keyword evidence="2" id="KW-1185">Reference proteome</keyword>
<evidence type="ECO:0000313" key="2">
    <source>
        <dbReference type="Proteomes" id="UP000274131"/>
    </source>
</evidence>
<sequence length="67" mass="7334">MPPPPTNSVQLSRFSTGPSAFYETTSGFVPPHKDDKLKMEPQCYSTSSYTPNICVTQSGFTLPSYPS</sequence>
<proteinExistence type="predicted"/>
<dbReference type="EMBL" id="UXUI01016877">
    <property type="protein sequence ID" value="VDD98021.1"/>
    <property type="molecule type" value="Genomic_DNA"/>
</dbReference>
<dbReference type="Proteomes" id="UP000274131">
    <property type="component" value="Unassembled WGS sequence"/>
</dbReference>
<gene>
    <name evidence="1" type="ORF">EVEC_LOCUS12772</name>
</gene>
<accession>A0A0N4VRH6</accession>
<reference evidence="3" key="1">
    <citation type="submission" date="2017-02" db="UniProtKB">
        <authorList>
            <consortium name="WormBaseParasite"/>
        </authorList>
    </citation>
    <scope>IDENTIFICATION</scope>
</reference>
<evidence type="ECO:0000313" key="1">
    <source>
        <dbReference type="EMBL" id="VDD98021.1"/>
    </source>
</evidence>